<dbReference type="Gene3D" id="3.30.1390.10">
    <property type="match status" value="1"/>
</dbReference>
<evidence type="ECO:0000256" key="3">
    <source>
        <dbReference type="ARBA" id="ARBA00023274"/>
    </source>
</evidence>
<evidence type="ECO:0000256" key="4">
    <source>
        <dbReference type="HAMAP-Rule" id="MF_00368"/>
    </source>
</evidence>
<dbReference type="EMBL" id="CP148074">
    <property type="protein sequence ID" value="WXL26477.1"/>
    <property type="molecule type" value="Genomic_DNA"/>
</dbReference>
<proteinExistence type="inferred from homology"/>
<dbReference type="Proteomes" id="UP001476583">
    <property type="component" value="Chromosome"/>
</dbReference>
<feature type="domain" description="Large ribosomal subunit protein bL12 oligomerization" evidence="6">
    <location>
        <begin position="5"/>
        <end position="50"/>
    </location>
</feature>
<organism evidence="7 8">
    <name type="scientific">Ectopseudomonas mendocina</name>
    <name type="common">Pseudomonas mendocina</name>
    <dbReference type="NCBI Taxonomy" id="300"/>
    <lineage>
        <taxon>Bacteria</taxon>
        <taxon>Pseudomonadati</taxon>
        <taxon>Pseudomonadota</taxon>
        <taxon>Gammaproteobacteria</taxon>
        <taxon>Pseudomonadales</taxon>
        <taxon>Pseudomonadaceae</taxon>
        <taxon>Ectopseudomonas</taxon>
    </lineage>
</organism>
<accession>A0ABZ2RHK1</accession>
<dbReference type="InterPro" id="IPR036235">
    <property type="entry name" value="Ribosomal_bL12_oligo_N_sf"/>
</dbReference>
<dbReference type="GO" id="GO:0005840">
    <property type="term" value="C:ribosome"/>
    <property type="evidence" value="ECO:0007669"/>
    <property type="project" value="UniProtKB-KW"/>
</dbReference>
<dbReference type="InterPro" id="IPR013823">
    <property type="entry name" value="Ribosomal_bL12_C"/>
</dbReference>
<keyword evidence="3 4" id="KW-0687">Ribonucleoprotein</keyword>
<dbReference type="InterPro" id="IPR000206">
    <property type="entry name" value="Ribosomal_bL12"/>
</dbReference>
<dbReference type="PANTHER" id="PTHR45987:SF4">
    <property type="entry name" value="LARGE RIBOSOMAL SUBUNIT PROTEIN BL12M"/>
    <property type="match status" value="1"/>
</dbReference>
<evidence type="ECO:0000313" key="7">
    <source>
        <dbReference type="EMBL" id="WXL26477.1"/>
    </source>
</evidence>
<comment type="subunit">
    <text evidence="4">Homodimer. Part of the ribosomal stalk of the 50S ribosomal subunit. Forms a multimeric L10(L12)X complex, where L10 forms an elongated spine to which 2 to 4 L12 dimers bind in a sequential fashion. Binds GTP-bound translation factors.</text>
</comment>
<comment type="function">
    <text evidence="4">Forms part of the ribosomal stalk which helps the ribosome interact with GTP-bound translation factors. Is thus essential for accurate translation.</text>
</comment>
<dbReference type="Gene3D" id="1.20.5.710">
    <property type="entry name" value="Single helix bin"/>
    <property type="match status" value="1"/>
</dbReference>
<dbReference type="InterPro" id="IPR014719">
    <property type="entry name" value="Ribosomal_bL12_C/ClpS-like"/>
</dbReference>
<gene>
    <name evidence="4 7" type="primary">rplL</name>
    <name evidence="7" type="ORF">WG219_03090</name>
</gene>
<evidence type="ECO:0000259" key="6">
    <source>
        <dbReference type="Pfam" id="PF16320"/>
    </source>
</evidence>
<sequence>MALSNEEIIEAIGQKTVLEIVELIKAMEEKFGVSAAAATVAVAGPAAAAAEEQTEFNVILAEAGDKKVNVIKAVRELTGLGLKEAKAAVDGAPATILEGVAKEAAEKAKAALEEAGAKVELK</sequence>
<dbReference type="NCBIfam" id="TIGR00855">
    <property type="entry name" value="L12"/>
    <property type="match status" value="1"/>
</dbReference>
<evidence type="ECO:0000313" key="8">
    <source>
        <dbReference type="Proteomes" id="UP001476583"/>
    </source>
</evidence>
<keyword evidence="2 4" id="KW-0689">Ribosomal protein</keyword>
<evidence type="ECO:0000259" key="5">
    <source>
        <dbReference type="Pfam" id="PF00542"/>
    </source>
</evidence>
<name>A0ABZ2RHK1_ECTME</name>
<keyword evidence="8" id="KW-1185">Reference proteome</keyword>
<dbReference type="SUPFAM" id="SSF54736">
    <property type="entry name" value="ClpS-like"/>
    <property type="match status" value="1"/>
</dbReference>
<evidence type="ECO:0000256" key="2">
    <source>
        <dbReference type="ARBA" id="ARBA00022980"/>
    </source>
</evidence>
<dbReference type="PANTHER" id="PTHR45987">
    <property type="entry name" value="39S RIBOSOMAL PROTEIN L12"/>
    <property type="match status" value="1"/>
</dbReference>
<dbReference type="Pfam" id="PF00542">
    <property type="entry name" value="Ribosomal_L12"/>
    <property type="match status" value="1"/>
</dbReference>
<reference evidence="7 8" key="1">
    <citation type="submission" date="2024-03" db="EMBL/GenBank/DDBJ databases">
        <title>Complete genome of BD2.</title>
        <authorList>
            <person name="Cao G."/>
        </authorList>
    </citation>
    <scope>NUCLEOTIDE SEQUENCE [LARGE SCALE GENOMIC DNA]</scope>
    <source>
        <strain evidence="7 8">BD2</strain>
    </source>
</reference>
<dbReference type="CDD" id="cd00387">
    <property type="entry name" value="Ribosomal_L7_L12"/>
    <property type="match status" value="1"/>
</dbReference>
<feature type="domain" description="Large ribosomal subunit protein bL12 C-terminal" evidence="5">
    <location>
        <begin position="56"/>
        <end position="122"/>
    </location>
</feature>
<evidence type="ECO:0000256" key="1">
    <source>
        <dbReference type="ARBA" id="ARBA00007197"/>
    </source>
</evidence>
<protein>
    <recommendedName>
        <fullName evidence="4">Large ribosomal subunit protein bL12</fullName>
    </recommendedName>
</protein>
<dbReference type="Pfam" id="PF16320">
    <property type="entry name" value="Ribosomal_L12_N"/>
    <property type="match status" value="1"/>
</dbReference>
<dbReference type="HAMAP" id="MF_00368">
    <property type="entry name" value="Ribosomal_bL12"/>
    <property type="match status" value="1"/>
</dbReference>
<comment type="similarity">
    <text evidence="1 4">Belongs to the bacterial ribosomal protein bL12 family.</text>
</comment>
<dbReference type="InterPro" id="IPR008932">
    <property type="entry name" value="Ribosomal_bL12_oligo"/>
</dbReference>
<dbReference type="SUPFAM" id="SSF48300">
    <property type="entry name" value="Ribosomal protein L7/12, oligomerisation (N-terminal) domain"/>
    <property type="match status" value="1"/>
</dbReference>